<sequence>MSWNGSKRASAAEREQCDNRRRGADAEGEKMVVGMEYSDLPEVVPAPSTPAVSQYHPSPYLGGGTTQSTPIVSPITPETTGASIAGRRRPKPPTPWSPNSLDSLNPGLSGLHPPGTFPGNGGGGGPPPYSEPPSPAPSSQVSHMPLHHPTTPSFSHSSPYIPMSSHTAGVPPGSGPGVMGPPHPGPGPGVGMHLGLGPVAAARQRRRKRMMICVGACVGVLLVIIAGVAGIAFGVIHVKIKNNNNNDVVTPPRSVVPRGDDPDIPITASALALLMAAVAGAAAGGGGAVS</sequence>
<feature type="transmembrane region" description="Helical" evidence="2">
    <location>
        <begin position="266"/>
        <end position="289"/>
    </location>
</feature>
<comment type="caution">
    <text evidence="3">The sequence shown here is derived from an EMBL/GenBank/DDBJ whole genome shotgun (WGS) entry which is preliminary data.</text>
</comment>
<protein>
    <submittedName>
        <fullName evidence="3">Uncharacterized protein</fullName>
    </submittedName>
</protein>
<name>A0AAN6S7C9_9PEZI</name>
<dbReference type="Proteomes" id="UP001303473">
    <property type="component" value="Unassembled WGS sequence"/>
</dbReference>
<keyword evidence="2" id="KW-0812">Transmembrane</keyword>
<reference evidence="4" key="1">
    <citation type="journal article" date="2023" name="Mol. Phylogenet. Evol.">
        <title>Genome-scale phylogeny and comparative genomics of the fungal order Sordariales.</title>
        <authorList>
            <person name="Hensen N."/>
            <person name="Bonometti L."/>
            <person name="Westerberg I."/>
            <person name="Brannstrom I.O."/>
            <person name="Guillou S."/>
            <person name="Cros-Aarteil S."/>
            <person name="Calhoun S."/>
            <person name="Haridas S."/>
            <person name="Kuo A."/>
            <person name="Mondo S."/>
            <person name="Pangilinan J."/>
            <person name="Riley R."/>
            <person name="LaButti K."/>
            <person name="Andreopoulos B."/>
            <person name="Lipzen A."/>
            <person name="Chen C."/>
            <person name="Yan M."/>
            <person name="Daum C."/>
            <person name="Ng V."/>
            <person name="Clum A."/>
            <person name="Steindorff A."/>
            <person name="Ohm R.A."/>
            <person name="Martin F."/>
            <person name="Silar P."/>
            <person name="Natvig D.O."/>
            <person name="Lalanne C."/>
            <person name="Gautier V."/>
            <person name="Ament-Velasquez S.L."/>
            <person name="Kruys A."/>
            <person name="Hutchinson M.I."/>
            <person name="Powell A.J."/>
            <person name="Barry K."/>
            <person name="Miller A.N."/>
            <person name="Grigoriev I.V."/>
            <person name="Debuchy R."/>
            <person name="Gladieux P."/>
            <person name="Hiltunen Thoren M."/>
            <person name="Johannesson H."/>
        </authorList>
    </citation>
    <scope>NUCLEOTIDE SEQUENCE [LARGE SCALE GENOMIC DNA]</scope>
    <source>
        <strain evidence="4">CBS 340.73</strain>
    </source>
</reference>
<feature type="compositionally biased region" description="Pro residues" evidence="1">
    <location>
        <begin position="125"/>
        <end position="136"/>
    </location>
</feature>
<organism evidence="3 4">
    <name type="scientific">Diplogelasinospora grovesii</name>
    <dbReference type="NCBI Taxonomy" id="303347"/>
    <lineage>
        <taxon>Eukaryota</taxon>
        <taxon>Fungi</taxon>
        <taxon>Dikarya</taxon>
        <taxon>Ascomycota</taxon>
        <taxon>Pezizomycotina</taxon>
        <taxon>Sordariomycetes</taxon>
        <taxon>Sordariomycetidae</taxon>
        <taxon>Sordariales</taxon>
        <taxon>Diplogelasinosporaceae</taxon>
        <taxon>Diplogelasinospora</taxon>
    </lineage>
</organism>
<gene>
    <name evidence="3" type="ORF">QBC46DRAFT_338903</name>
</gene>
<feature type="transmembrane region" description="Helical" evidence="2">
    <location>
        <begin position="212"/>
        <end position="236"/>
    </location>
</feature>
<feature type="region of interest" description="Disordered" evidence="1">
    <location>
        <begin position="1"/>
        <end position="189"/>
    </location>
</feature>
<keyword evidence="2" id="KW-1133">Transmembrane helix</keyword>
<evidence type="ECO:0000256" key="1">
    <source>
        <dbReference type="SAM" id="MobiDB-lite"/>
    </source>
</evidence>
<evidence type="ECO:0000256" key="2">
    <source>
        <dbReference type="SAM" id="Phobius"/>
    </source>
</evidence>
<dbReference type="AlphaFoldDB" id="A0AAN6S7C9"/>
<feature type="compositionally biased region" description="Low complexity" evidence="1">
    <location>
        <begin position="147"/>
        <end position="159"/>
    </location>
</feature>
<feature type="compositionally biased region" description="Polar residues" evidence="1">
    <location>
        <begin position="66"/>
        <end position="82"/>
    </location>
</feature>
<evidence type="ECO:0000313" key="4">
    <source>
        <dbReference type="Proteomes" id="UP001303473"/>
    </source>
</evidence>
<keyword evidence="4" id="KW-1185">Reference proteome</keyword>
<evidence type="ECO:0000313" key="3">
    <source>
        <dbReference type="EMBL" id="KAK3943189.1"/>
    </source>
</evidence>
<accession>A0AAN6S7C9</accession>
<dbReference type="EMBL" id="MU853768">
    <property type="protein sequence ID" value="KAK3943189.1"/>
    <property type="molecule type" value="Genomic_DNA"/>
</dbReference>
<feature type="compositionally biased region" description="Basic and acidic residues" evidence="1">
    <location>
        <begin position="10"/>
        <end position="30"/>
    </location>
</feature>
<keyword evidence="2" id="KW-0472">Membrane</keyword>
<proteinExistence type="predicted"/>